<dbReference type="Proteomes" id="UP001634394">
    <property type="component" value="Unassembled WGS sequence"/>
</dbReference>
<dbReference type="Pfam" id="PF14916">
    <property type="entry name" value="CCDC92"/>
    <property type="match status" value="1"/>
</dbReference>
<evidence type="ECO:0000313" key="6">
    <source>
        <dbReference type="Proteomes" id="UP001634394"/>
    </source>
</evidence>
<feature type="domain" description="Coiled coil protein 74 C-terminal" evidence="4">
    <location>
        <begin position="192"/>
        <end position="317"/>
    </location>
</feature>
<dbReference type="InterPro" id="IPR029422">
    <property type="entry name" value="CCDC74_C"/>
</dbReference>
<dbReference type="PANTHER" id="PTHR14882">
    <property type="entry name" value="COILED-COIL DOMAIN-CONTAINING 74A"/>
    <property type="match status" value="1"/>
</dbReference>
<dbReference type="InterPro" id="IPR040370">
    <property type="entry name" value="CCDC74A/CCDC74B/CCDC92"/>
</dbReference>
<evidence type="ECO:0008006" key="7">
    <source>
        <dbReference type="Google" id="ProtNLM"/>
    </source>
</evidence>
<feature type="domain" description="CCDC92/74 N-terminal" evidence="3">
    <location>
        <begin position="75"/>
        <end position="111"/>
    </location>
</feature>
<keyword evidence="6" id="KW-1185">Reference proteome</keyword>
<proteinExistence type="predicted"/>
<gene>
    <name evidence="5" type="ORF">ACJMK2_010944</name>
</gene>
<dbReference type="EMBL" id="JBJQND010000013">
    <property type="protein sequence ID" value="KAL3856159.1"/>
    <property type="molecule type" value="Genomic_DNA"/>
</dbReference>
<evidence type="ECO:0000256" key="1">
    <source>
        <dbReference type="ARBA" id="ARBA00023054"/>
    </source>
</evidence>
<protein>
    <recommendedName>
        <fullName evidence="7">Coiled-coil domain-containing protein 74B</fullName>
    </recommendedName>
</protein>
<name>A0ABD3V3C7_SINWO</name>
<feature type="coiled-coil region" evidence="2">
    <location>
        <begin position="88"/>
        <end position="167"/>
    </location>
</feature>
<accession>A0ABD3V3C7</accession>
<keyword evidence="1 2" id="KW-0175">Coiled coil</keyword>
<comment type="caution">
    <text evidence="5">The sequence shown here is derived from an EMBL/GenBank/DDBJ whole genome shotgun (WGS) entry which is preliminary data.</text>
</comment>
<organism evidence="5 6">
    <name type="scientific">Sinanodonta woodiana</name>
    <name type="common">Chinese pond mussel</name>
    <name type="synonym">Anodonta woodiana</name>
    <dbReference type="NCBI Taxonomy" id="1069815"/>
    <lineage>
        <taxon>Eukaryota</taxon>
        <taxon>Metazoa</taxon>
        <taxon>Spiralia</taxon>
        <taxon>Lophotrochozoa</taxon>
        <taxon>Mollusca</taxon>
        <taxon>Bivalvia</taxon>
        <taxon>Autobranchia</taxon>
        <taxon>Heteroconchia</taxon>
        <taxon>Palaeoheterodonta</taxon>
        <taxon>Unionida</taxon>
        <taxon>Unionoidea</taxon>
        <taxon>Unionidae</taxon>
        <taxon>Unioninae</taxon>
        <taxon>Sinanodonta</taxon>
    </lineage>
</organism>
<dbReference type="AlphaFoldDB" id="A0ABD3V3C7"/>
<reference evidence="5 6" key="1">
    <citation type="submission" date="2024-11" db="EMBL/GenBank/DDBJ databases">
        <title>Chromosome-level genome assembly of the freshwater bivalve Anodonta woodiana.</title>
        <authorList>
            <person name="Chen X."/>
        </authorList>
    </citation>
    <scope>NUCLEOTIDE SEQUENCE [LARGE SCALE GENOMIC DNA]</scope>
    <source>
        <strain evidence="5">MN2024</strain>
        <tissue evidence="5">Gills</tissue>
    </source>
</reference>
<dbReference type="Pfam" id="PF14917">
    <property type="entry name" value="CCDC74_C"/>
    <property type="match status" value="1"/>
</dbReference>
<dbReference type="PANTHER" id="PTHR14882:SF5">
    <property type="entry name" value="COILED-COIL DOMAIN CONTAINING 74A"/>
    <property type="match status" value="1"/>
</dbReference>
<evidence type="ECO:0000259" key="4">
    <source>
        <dbReference type="Pfam" id="PF14917"/>
    </source>
</evidence>
<evidence type="ECO:0000259" key="3">
    <source>
        <dbReference type="Pfam" id="PF14916"/>
    </source>
</evidence>
<sequence>MLKQGVVQEKISDLTAMNQLPPLSTLPQWSRVNTLDRGRYPKPFVKDKLQTIQDRPDTGEEDDKQIDLSQLNPAQRIHHLERSIIFLKQQHQEVLKSLHDEIEGLKKENKEDKLDELKIIFLEEEIKELKHALRETRNRNTYLTQVLEQAEDAKKKQQHTIEALKYQLSQGNAASVAEQIVSGNNIFNQPGRPPPTLAECEGIIRHLQQINEKQQHELDQLKADLRDVLYSHKWTPDAYLLARAYIADDDAKEHVEGGSEKNLPRLPFKNPMTRKLPEVAYIQQDAMTLPALKQTVSNKAMERRKRTQILQKARLKKEVT</sequence>
<dbReference type="InterPro" id="IPR039496">
    <property type="entry name" value="CCDC92/74_N"/>
</dbReference>
<evidence type="ECO:0000313" key="5">
    <source>
        <dbReference type="EMBL" id="KAL3856159.1"/>
    </source>
</evidence>
<evidence type="ECO:0000256" key="2">
    <source>
        <dbReference type="SAM" id="Coils"/>
    </source>
</evidence>